<reference evidence="1" key="1">
    <citation type="submission" date="2016-07" db="EMBL/GenBank/DDBJ databases">
        <title>De novo transcriptome assembly of four accessions of the metal hyperaccumulator plant Noccaea caerulescens.</title>
        <authorList>
            <person name="Blande D."/>
            <person name="Halimaa P."/>
            <person name="Tervahauta A.I."/>
            <person name="Aarts M.G."/>
            <person name="Karenlampi S.O."/>
        </authorList>
    </citation>
    <scope>NUCLEOTIDE SEQUENCE</scope>
</reference>
<dbReference type="AlphaFoldDB" id="A0A1J3CXG7"/>
<evidence type="ECO:0000313" key="1">
    <source>
        <dbReference type="EMBL" id="JAU11302.1"/>
    </source>
</evidence>
<organism evidence="1">
    <name type="scientific">Noccaea caerulescens</name>
    <name type="common">Alpine penny-cress</name>
    <name type="synonym">Thlaspi caerulescens</name>
    <dbReference type="NCBI Taxonomy" id="107243"/>
    <lineage>
        <taxon>Eukaryota</taxon>
        <taxon>Viridiplantae</taxon>
        <taxon>Streptophyta</taxon>
        <taxon>Embryophyta</taxon>
        <taxon>Tracheophyta</taxon>
        <taxon>Spermatophyta</taxon>
        <taxon>Magnoliopsida</taxon>
        <taxon>eudicotyledons</taxon>
        <taxon>Gunneridae</taxon>
        <taxon>Pentapetalae</taxon>
        <taxon>rosids</taxon>
        <taxon>malvids</taxon>
        <taxon>Brassicales</taxon>
        <taxon>Brassicaceae</taxon>
        <taxon>Coluteocarpeae</taxon>
        <taxon>Noccaea</taxon>
    </lineage>
</organism>
<name>A0A1J3CXG7_NOCCA</name>
<sequence>MAPNDPKNGGGFFASPLCPYQLTVWLAMRDWILLIPKEVQRIQQGKQTEEDGSKRYIYFYREKRQHKKKDKN</sequence>
<accession>A0A1J3CXG7</accession>
<proteinExistence type="predicted"/>
<dbReference type="EMBL" id="GEVI01021018">
    <property type="protein sequence ID" value="JAU11302.1"/>
    <property type="molecule type" value="Transcribed_RNA"/>
</dbReference>
<gene>
    <name evidence="1" type="ORF">GA_TR6469_c1_g1_i1_g.21532</name>
</gene>
<protein>
    <submittedName>
        <fullName evidence="1">Uncharacterized protein</fullName>
    </submittedName>
</protein>